<dbReference type="Proteomes" id="UP000499080">
    <property type="component" value="Unassembled WGS sequence"/>
</dbReference>
<accession>A0A4Y2F2C3</accession>
<comment type="caution">
    <text evidence="1">The sequence shown here is derived from an EMBL/GenBank/DDBJ whole genome shotgun (WGS) entry which is preliminary data.</text>
</comment>
<dbReference type="AlphaFoldDB" id="A0A4Y2F2C3"/>
<reference evidence="1 2" key="1">
    <citation type="journal article" date="2019" name="Sci. Rep.">
        <title>Orb-weaving spider Araneus ventricosus genome elucidates the spidroin gene catalogue.</title>
        <authorList>
            <person name="Kono N."/>
            <person name="Nakamura H."/>
            <person name="Ohtoshi R."/>
            <person name="Moran D.A.P."/>
            <person name="Shinohara A."/>
            <person name="Yoshida Y."/>
            <person name="Fujiwara M."/>
            <person name="Mori M."/>
            <person name="Tomita M."/>
            <person name="Arakawa K."/>
        </authorList>
    </citation>
    <scope>NUCLEOTIDE SEQUENCE [LARGE SCALE GENOMIC DNA]</scope>
</reference>
<gene>
    <name evidence="1" type="ORF">AVEN_36123_1</name>
</gene>
<keyword evidence="2" id="KW-1185">Reference proteome</keyword>
<name>A0A4Y2F2C3_ARAVE</name>
<sequence>MMDAILPPSPKKNIITRRKYSDAEQINRLRFELPTLHWDTPNWSVAYPQGHAYYWLGTSVINNLPKSKPKSRITLLACPLLQ</sequence>
<proteinExistence type="predicted"/>
<dbReference type="EMBL" id="BGPR01094488">
    <property type="protein sequence ID" value="GBM34937.1"/>
    <property type="molecule type" value="Genomic_DNA"/>
</dbReference>
<evidence type="ECO:0000313" key="2">
    <source>
        <dbReference type="Proteomes" id="UP000499080"/>
    </source>
</evidence>
<organism evidence="1 2">
    <name type="scientific">Araneus ventricosus</name>
    <name type="common">Orbweaver spider</name>
    <name type="synonym">Epeira ventricosa</name>
    <dbReference type="NCBI Taxonomy" id="182803"/>
    <lineage>
        <taxon>Eukaryota</taxon>
        <taxon>Metazoa</taxon>
        <taxon>Ecdysozoa</taxon>
        <taxon>Arthropoda</taxon>
        <taxon>Chelicerata</taxon>
        <taxon>Arachnida</taxon>
        <taxon>Araneae</taxon>
        <taxon>Araneomorphae</taxon>
        <taxon>Entelegynae</taxon>
        <taxon>Araneoidea</taxon>
        <taxon>Araneidae</taxon>
        <taxon>Araneus</taxon>
    </lineage>
</organism>
<protein>
    <submittedName>
        <fullName evidence="1">Uncharacterized protein</fullName>
    </submittedName>
</protein>
<evidence type="ECO:0000313" key="1">
    <source>
        <dbReference type="EMBL" id="GBM34937.1"/>
    </source>
</evidence>